<dbReference type="Proteomes" id="UP000265520">
    <property type="component" value="Unassembled WGS sequence"/>
</dbReference>
<proteinExistence type="predicted"/>
<organism evidence="1 2">
    <name type="scientific">Trifolium medium</name>
    <dbReference type="NCBI Taxonomy" id="97028"/>
    <lineage>
        <taxon>Eukaryota</taxon>
        <taxon>Viridiplantae</taxon>
        <taxon>Streptophyta</taxon>
        <taxon>Embryophyta</taxon>
        <taxon>Tracheophyta</taxon>
        <taxon>Spermatophyta</taxon>
        <taxon>Magnoliopsida</taxon>
        <taxon>eudicotyledons</taxon>
        <taxon>Gunneridae</taxon>
        <taxon>Pentapetalae</taxon>
        <taxon>rosids</taxon>
        <taxon>fabids</taxon>
        <taxon>Fabales</taxon>
        <taxon>Fabaceae</taxon>
        <taxon>Papilionoideae</taxon>
        <taxon>50 kb inversion clade</taxon>
        <taxon>NPAAA clade</taxon>
        <taxon>Hologalegina</taxon>
        <taxon>IRL clade</taxon>
        <taxon>Trifolieae</taxon>
        <taxon>Trifolium</taxon>
    </lineage>
</organism>
<name>A0A392ST87_9FABA</name>
<reference evidence="1 2" key="1">
    <citation type="journal article" date="2018" name="Front. Plant Sci.">
        <title>Red Clover (Trifolium pratense) and Zigzag Clover (T. medium) - A Picture of Genomic Similarities and Differences.</title>
        <authorList>
            <person name="Dluhosova J."/>
            <person name="Istvanek J."/>
            <person name="Nedelnik J."/>
            <person name="Repkova J."/>
        </authorList>
    </citation>
    <scope>NUCLEOTIDE SEQUENCE [LARGE SCALE GENOMIC DNA]</scope>
    <source>
        <strain evidence="2">cv. 10/8</strain>
        <tissue evidence="1">Leaf</tissue>
    </source>
</reference>
<comment type="caution">
    <text evidence="1">The sequence shown here is derived from an EMBL/GenBank/DDBJ whole genome shotgun (WGS) entry which is preliminary data.</text>
</comment>
<keyword evidence="2" id="KW-1185">Reference proteome</keyword>
<feature type="non-terminal residue" evidence="1">
    <location>
        <position position="87"/>
    </location>
</feature>
<evidence type="ECO:0000313" key="2">
    <source>
        <dbReference type="Proteomes" id="UP000265520"/>
    </source>
</evidence>
<dbReference type="AlphaFoldDB" id="A0A392ST87"/>
<sequence>MKCITTILWWNKHKQQPERSNPRNGSKLLPAKTDLVTSKQLFTSIRNGGSFEKWLTSHNRMWVTTIRVGCEPLRKSTTFTYALDSKF</sequence>
<evidence type="ECO:0000313" key="1">
    <source>
        <dbReference type="EMBL" id="MCI52068.1"/>
    </source>
</evidence>
<protein>
    <submittedName>
        <fullName evidence="1">Uncharacterized protein</fullName>
    </submittedName>
</protein>
<dbReference type="EMBL" id="LXQA010441598">
    <property type="protein sequence ID" value="MCI52068.1"/>
    <property type="molecule type" value="Genomic_DNA"/>
</dbReference>
<accession>A0A392ST87</accession>